<dbReference type="EMBL" id="KZ613783">
    <property type="protein sequence ID" value="PMD62790.1"/>
    <property type="molecule type" value="Genomic_DNA"/>
</dbReference>
<feature type="signal peptide" evidence="2">
    <location>
        <begin position="1"/>
        <end position="17"/>
    </location>
</feature>
<name>A0A2J6TIE7_9HELO</name>
<evidence type="ECO:0000256" key="1">
    <source>
        <dbReference type="SAM" id="MobiDB-lite"/>
    </source>
</evidence>
<keyword evidence="2" id="KW-0732">Signal</keyword>
<organism evidence="3 4">
    <name type="scientific">Hyaloscypha bicolor E</name>
    <dbReference type="NCBI Taxonomy" id="1095630"/>
    <lineage>
        <taxon>Eukaryota</taxon>
        <taxon>Fungi</taxon>
        <taxon>Dikarya</taxon>
        <taxon>Ascomycota</taxon>
        <taxon>Pezizomycotina</taxon>
        <taxon>Leotiomycetes</taxon>
        <taxon>Helotiales</taxon>
        <taxon>Hyaloscyphaceae</taxon>
        <taxon>Hyaloscypha</taxon>
        <taxon>Hyaloscypha bicolor</taxon>
    </lineage>
</organism>
<dbReference type="RefSeq" id="XP_024739694.1">
    <property type="nucleotide sequence ID" value="XM_024872095.1"/>
</dbReference>
<dbReference type="AlphaFoldDB" id="A0A2J6TIE7"/>
<reference evidence="3 4" key="1">
    <citation type="submission" date="2016-04" db="EMBL/GenBank/DDBJ databases">
        <title>A degradative enzymes factory behind the ericoid mycorrhizal symbiosis.</title>
        <authorList>
            <consortium name="DOE Joint Genome Institute"/>
            <person name="Martino E."/>
            <person name="Morin E."/>
            <person name="Grelet G."/>
            <person name="Kuo A."/>
            <person name="Kohler A."/>
            <person name="Daghino S."/>
            <person name="Barry K."/>
            <person name="Choi C."/>
            <person name="Cichocki N."/>
            <person name="Clum A."/>
            <person name="Copeland A."/>
            <person name="Hainaut M."/>
            <person name="Haridas S."/>
            <person name="Labutti K."/>
            <person name="Lindquist E."/>
            <person name="Lipzen A."/>
            <person name="Khouja H.-R."/>
            <person name="Murat C."/>
            <person name="Ohm R."/>
            <person name="Olson A."/>
            <person name="Spatafora J."/>
            <person name="Veneault-Fourrey C."/>
            <person name="Henrissat B."/>
            <person name="Grigoriev I."/>
            <person name="Martin F."/>
            <person name="Perotto S."/>
        </authorList>
    </citation>
    <scope>NUCLEOTIDE SEQUENCE [LARGE SCALE GENOMIC DNA]</scope>
    <source>
        <strain evidence="3 4">E</strain>
    </source>
</reference>
<dbReference type="Proteomes" id="UP000235371">
    <property type="component" value="Unassembled WGS sequence"/>
</dbReference>
<dbReference type="OrthoDB" id="10541407at2759"/>
<feature type="compositionally biased region" description="Polar residues" evidence="1">
    <location>
        <begin position="119"/>
        <end position="130"/>
    </location>
</feature>
<sequence length="130" mass="14157">MGPRLVVLCCVVLYCSAVPWGRSMVPLSAPSRPPLSPHLWGASYKIRKSRCSPFHYPSSSQLFAAPPSSFLARADAPQRPQRLQHARPNTKFSPLCARRPPLSESPAQDSDRLFDMGSTPASPGQSQAEA</sequence>
<evidence type="ECO:0000313" key="3">
    <source>
        <dbReference type="EMBL" id="PMD62790.1"/>
    </source>
</evidence>
<gene>
    <name evidence="3" type="ORF">K444DRAFT_350029</name>
</gene>
<feature type="region of interest" description="Disordered" evidence="1">
    <location>
        <begin position="74"/>
        <end position="130"/>
    </location>
</feature>
<dbReference type="InParanoid" id="A0A2J6TIE7"/>
<keyword evidence="4" id="KW-1185">Reference proteome</keyword>
<evidence type="ECO:0000313" key="4">
    <source>
        <dbReference type="Proteomes" id="UP000235371"/>
    </source>
</evidence>
<feature type="chain" id="PRO_5014359959" evidence="2">
    <location>
        <begin position="18"/>
        <end position="130"/>
    </location>
</feature>
<evidence type="ECO:0000256" key="2">
    <source>
        <dbReference type="SAM" id="SignalP"/>
    </source>
</evidence>
<proteinExistence type="predicted"/>
<dbReference type="GeneID" id="36580176"/>
<accession>A0A2J6TIE7</accession>
<protein>
    <submittedName>
        <fullName evidence="3">Uncharacterized protein</fullName>
    </submittedName>
</protein>